<protein>
    <submittedName>
        <fullName evidence="1">Uncharacterized protein</fullName>
    </submittedName>
</protein>
<name>A0A7R9BMS3_9CRUS</name>
<dbReference type="EMBL" id="OA882775">
    <property type="protein sequence ID" value="CAD7276872.1"/>
    <property type="molecule type" value="Genomic_DNA"/>
</dbReference>
<accession>A0A7R9BMS3</accession>
<sequence length="60" mass="6916">FNSSLLRYNIVFFSPPADSHQVTKEYGENHRVGNLGSEVWKKKCLFDGPVWKKKCLFDGP</sequence>
<organism evidence="1">
    <name type="scientific">Notodromas monacha</name>
    <dbReference type="NCBI Taxonomy" id="399045"/>
    <lineage>
        <taxon>Eukaryota</taxon>
        <taxon>Metazoa</taxon>
        <taxon>Ecdysozoa</taxon>
        <taxon>Arthropoda</taxon>
        <taxon>Crustacea</taxon>
        <taxon>Oligostraca</taxon>
        <taxon>Ostracoda</taxon>
        <taxon>Podocopa</taxon>
        <taxon>Podocopida</taxon>
        <taxon>Cypridocopina</taxon>
        <taxon>Cypridoidea</taxon>
        <taxon>Cyprididae</taxon>
        <taxon>Notodromas</taxon>
    </lineage>
</organism>
<evidence type="ECO:0000313" key="2">
    <source>
        <dbReference type="Proteomes" id="UP000678499"/>
    </source>
</evidence>
<evidence type="ECO:0000313" key="1">
    <source>
        <dbReference type="EMBL" id="CAD7276872.1"/>
    </source>
</evidence>
<keyword evidence="2" id="KW-1185">Reference proteome</keyword>
<feature type="non-terminal residue" evidence="1">
    <location>
        <position position="1"/>
    </location>
</feature>
<dbReference type="Proteomes" id="UP000678499">
    <property type="component" value="Unassembled WGS sequence"/>
</dbReference>
<dbReference type="AlphaFoldDB" id="A0A7R9BMS3"/>
<reference evidence="1" key="1">
    <citation type="submission" date="2020-11" db="EMBL/GenBank/DDBJ databases">
        <authorList>
            <person name="Tran Van P."/>
        </authorList>
    </citation>
    <scope>NUCLEOTIDE SEQUENCE</scope>
</reference>
<gene>
    <name evidence="1" type="ORF">NMOB1V02_LOCUS4620</name>
</gene>
<proteinExistence type="predicted"/>
<dbReference type="EMBL" id="CAJPEX010000738">
    <property type="protein sequence ID" value="CAG0917024.1"/>
    <property type="molecule type" value="Genomic_DNA"/>
</dbReference>